<dbReference type="GeneID" id="40308025"/>
<organism evidence="3 4">
    <name type="scientific">Besnoitia besnoiti</name>
    <name type="common">Apicomplexan protozoan</name>
    <dbReference type="NCBI Taxonomy" id="94643"/>
    <lineage>
        <taxon>Eukaryota</taxon>
        <taxon>Sar</taxon>
        <taxon>Alveolata</taxon>
        <taxon>Apicomplexa</taxon>
        <taxon>Conoidasida</taxon>
        <taxon>Coccidia</taxon>
        <taxon>Eucoccidiorida</taxon>
        <taxon>Eimeriorina</taxon>
        <taxon>Sarcocystidae</taxon>
        <taxon>Besnoitia</taxon>
    </lineage>
</organism>
<feature type="compositionally biased region" description="Polar residues" evidence="1">
    <location>
        <begin position="96"/>
        <end position="109"/>
    </location>
</feature>
<proteinExistence type="predicted"/>
<dbReference type="RefSeq" id="XP_029215108.1">
    <property type="nucleotide sequence ID" value="XM_029361641.1"/>
</dbReference>
<keyword evidence="2" id="KW-0732">Signal</keyword>
<dbReference type="AlphaFoldDB" id="A0A2A9LZC2"/>
<dbReference type="EMBL" id="NWUJ01000016">
    <property type="protein sequence ID" value="PFH31099.1"/>
    <property type="molecule type" value="Genomic_DNA"/>
</dbReference>
<feature type="compositionally biased region" description="Low complexity" evidence="1">
    <location>
        <begin position="192"/>
        <end position="205"/>
    </location>
</feature>
<gene>
    <name evidence="3" type="ORF">BESB_029730</name>
</gene>
<name>A0A2A9LZC2_BESBE</name>
<feature type="chain" id="PRO_5012021387" evidence="2">
    <location>
        <begin position="18"/>
        <end position="229"/>
    </location>
</feature>
<evidence type="ECO:0000256" key="2">
    <source>
        <dbReference type="SAM" id="SignalP"/>
    </source>
</evidence>
<keyword evidence="4" id="KW-1185">Reference proteome</keyword>
<sequence length="229" mass="24028">MEVAVAALLALGGAVGAAAVEAVSSFKGRPPSPPLEDNEEEGGGALDSQGSHAGSPEGPGGGEPGGWPRCGRAGGSARAGPSLSSDIEGSSKESVNENSEYGLSSQICLSTRHRGSPLPKNAACGTLTSRLPRGTTGEPSFDYLLQQSKCLENRVPNVNITEGRHARGSAPEAWRHRRSPTSLGHYYGSGAGLPRRPGFLPRGPAMEPHRRQRSRPRMLRGPPRRRRGQ</sequence>
<accession>A0A2A9LZC2</accession>
<feature type="region of interest" description="Disordered" evidence="1">
    <location>
        <begin position="24"/>
        <end position="140"/>
    </location>
</feature>
<dbReference type="Proteomes" id="UP000224006">
    <property type="component" value="Chromosome XIII"/>
</dbReference>
<evidence type="ECO:0000256" key="1">
    <source>
        <dbReference type="SAM" id="MobiDB-lite"/>
    </source>
</evidence>
<dbReference type="VEuPathDB" id="ToxoDB:BESB_029730"/>
<comment type="caution">
    <text evidence="3">The sequence shown here is derived from an EMBL/GenBank/DDBJ whole genome shotgun (WGS) entry which is preliminary data.</text>
</comment>
<dbReference type="KEGG" id="bbes:BESB_029730"/>
<feature type="compositionally biased region" description="Basic residues" evidence="1">
    <location>
        <begin position="210"/>
        <end position="229"/>
    </location>
</feature>
<reference evidence="3 4" key="1">
    <citation type="submission" date="2017-09" db="EMBL/GenBank/DDBJ databases">
        <title>Genome sequencing of Besnoitia besnoiti strain Bb-Ger1.</title>
        <authorList>
            <person name="Schares G."/>
            <person name="Venepally P."/>
            <person name="Lorenzi H.A."/>
        </authorList>
    </citation>
    <scope>NUCLEOTIDE SEQUENCE [LARGE SCALE GENOMIC DNA]</scope>
    <source>
        <strain evidence="3 4">Bb-Ger1</strain>
    </source>
</reference>
<evidence type="ECO:0000313" key="4">
    <source>
        <dbReference type="Proteomes" id="UP000224006"/>
    </source>
</evidence>
<feature type="region of interest" description="Disordered" evidence="1">
    <location>
        <begin position="185"/>
        <end position="229"/>
    </location>
</feature>
<evidence type="ECO:0000313" key="3">
    <source>
        <dbReference type="EMBL" id="PFH31099.1"/>
    </source>
</evidence>
<feature type="signal peptide" evidence="2">
    <location>
        <begin position="1"/>
        <end position="17"/>
    </location>
</feature>
<protein>
    <submittedName>
        <fullName evidence="3">Uncharacterized protein</fullName>
    </submittedName>
</protein>
<feature type="compositionally biased region" description="Low complexity" evidence="1">
    <location>
        <begin position="69"/>
        <end position="85"/>
    </location>
</feature>